<comment type="caution">
    <text evidence="5">The sequence shown here is derived from an EMBL/GenBank/DDBJ whole genome shotgun (WGS) entry which is preliminary data.</text>
</comment>
<feature type="chain" id="PRO_5007758938" description="PpiC domain-containing protein" evidence="3">
    <location>
        <begin position="25"/>
        <end position="413"/>
    </location>
</feature>
<dbReference type="PANTHER" id="PTHR47245">
    <property type="entry name" value="PEPTIDYLPROLYL ISOMERASE"/>
    <property type="match status" value="1"/>
</dbReference>
<dbReference type="PROSITE" id="PS50198">
    <property type="entry name" value="PPIC_PPIASE_2"/>
    <property type="match status" value="1"/>
</dbReference>
<organism evidence="5 6">
    <name type="scientific">Flavonifractor plautii 1_3_50AFAA</name>
    <dbReference type="NCBI Taxonomy" id="742738"/>
    <lineage>
        <taxon>Bacteria</taxon>
        <taxon>Bacillati</taxon>
        <taxon>Bacillota</taxon>
        <taxon>Clostridia</taxon>
        <taxon>Eubacteriales</taxon>
        <taxon>Oscillospiraceae</taxon>
        <taxon>Flavonifractor</taxon>
    </lineage>
</organism>
<dbReference type="PANTHER" id="PTHR47245:SF2">
    <property type="entry name" value="PEPTIDYL-PROLYL CIS-TRANS ISOMERASE HP_0175-RELATED"/>
    <property type="match status" value="1"/>
</dbReference>
<evidence type="ECO:0000313" key="6">
    <source>
        <dbReference type="Proteomes" id="UP000029585"/>
    </source>
</evidence>
<dbReference type="eggNOG" id="COG0760">
    <property type="taxonomic scope" value="Bacteria"/>
</dbReference>
<evidence type="ECO:0000256" key="3">
    <source>
        <dbReference type="SAM" id="SignalP"/>
    </source>
</evidence>
<keyword evidence="1" id="KW-0413">Isomerase</keyword>
<dbReference type="PROSITE" id="PS51257">
    <property type="entry name" value="PROKAR_LIPOPROTEIN"/>
    <property type="match status" value="1"/>
</dbReference>
<dbReference type="PATRIC" id="fig|742738.3.peg.13"/>
<dbReference type="InterPro" id="IPR027304">
    <property type="entry name" value="Trigger_fact/SurA_dom_sf"/>
</dbReference>
<feature type="signal peptide" evidence="3">
    <location>
        <begin position="1"/>
        <end position="24"/>
    </location>
</feature>
<dbReference type="SUPFAM" id="SSF54534">
    <property type="entry name" value="FKBP-like"/>
    <property type="match status" value="1"/>
</dbReference>
<evidence type="ECO:0000259" key="4">
    <source>
        <dbReference type="PROSITE" id="PS50198"/>
    </source>
</evidence>
<evidence type="ECO:0000256" key="1">
    <source>
        <dbReference type="PROSITE-ProRule" id="PRU00278"/>
    </source>
</evidence>
<dbReference type="AlphaFoldDB" id="A0A096BDS3"/>
<gene>
    <name evidence="5" type="ORF">HMPREF9460_00013</name>
</gene>
<keyword evidence="1" id="KW-0697">Rotamase</keyword>
<feature type="domain" description="PpiC" evidence="4">
    <location>
        <begin position="200"/>
        <end position="314"/>
    </location>
</feature>
<dbReference type="Proteomes" id="UP000029585">
    <property type="component" value="Unassembled WGS sequence"/>
</dbReference>
<dbReference type="InterPro" id="IPR046357">
    <property type="entry name" value="PPIase_dom_sf"/>
</dbReference>
<sequence>MNVKQFLCAGMTGALLVAGLTACAPGAPEVDPSDVAYQTAGVTRDTVLFTVDGTEVTADEYLFWLLQSVASAKQSGYLADDDAWEEELNGVPTAEYLKEDARNTSVLYTTVSNHAAAAGLTVTEEEQAEADAELETLTQRVDSYYGMTLQEYLDQQCISEAAFRKLNQVPYLARSLQTQMEEAGELTAQDADLDAMVEEAGYYKAKHILLAFPENEDGSAATDEQKAAVKAEADQILAQIRTAADPLVEFDKVMNERSDDSRDENNQLYAPDGYLAYAGQMKPQFESAAKALAVGEISEPVETDYGYHIILRQDFTDEERQQLRDSMAAIYPDYAMSKLNEQWVEEAKVEVKPAYEKLDPNSFYKNMVAFAEQWQEEKAAEEAAQATASPAPETGTPAQSTEPAPGATGSGAQ</sequence>
<accession>A0A096BDS3</accession>
<evidence type="ECO:0000313" key="5">
    <source>
        <dbReference type="EMBL" id="KGF57598.1"/>
    </source>
</evidence>
<dbReference type="Gene3D" id="3.10.50.40">
    <property type="match status" value="1"/>
</dbReference>
<dbReference type="EMBL" id="ADLO01000001">
    <property type="protein sequence ID" value="KGF57598.1"/>
    <property type="molecule type" value="Genomic_DNA"/>
</dbReference>
<keyword evidence="3" id="KW-0732">Signal</keyword>
<keyword evidence="6" id="KW-1185">Reference proteome</keyword>
<dbReference type="GO" id="GO:0003755">
    <property type="term" value="F:peptidyl-prolyl cis-trans isomerase activity"/>
    <property type="evidence" value="ECO:0007669"/>
    <property type="project" value="UniProtKB-KW"/>
</dbReference>
<dbReference type="InterPro" id="IPR000297">
    <property type="entry name" value="PPIase_PpiC"/>
</dbReference>
<protein>
    <recommendedName>
        <fullName evidence="4">PpiC domain-containing protein</fullName>
    </recommendedName>
</protein>
<dbReference type="SUPFAM" id="SSF109998">
    <property type="entry name" value="Triger factor/SurA peptide-binding domain-like"/>
    <property type="match status" value="1"/>
</dbReference>
<feature type="compositionally biased region" description="Low complexity" evidence="2">
    <location>
        <begin position="382"/>
        <end position="393"/>
    </location>
</feature>
<evidence type="ECO:0000256" key="2">
    <source>
        <dbReference type="SAM" id="MobiDB-lite"/>
    </source>
</evidence>
<dbReference type="InterPro" id="IPR050245">
    <property type="entry name" value="PrsA_foldase"/>
</dbReference>
<dbReference type="RefSeq" id="WP_044938009.1">
    <property type="nucleotide sequence ID" value="NZ_KN174161.1"/>
</dbReference>
<feature type="region of interest" description="Disordered" evidence="2">
    <location>
        <begin position="376"/>
        <end position="413"/>
    </location>
</feature>
<proteinExistence type="predicted"/>
<reference evidence="5 6" key="1">
    <citation type="submission" date="2011-08" db="EMBL/GenBank/DDBJ databases">
        <title>The Genome Sequence of Clostridium orbiscindens 1_3_50AFAA.</title>
        <authorList>
            <consortium name="The Broad Institute Genome Sequencing Platform"/>
            <person name="Earl A."/>
            <person name="Ward D."/>
            <person name="Feldgarden M."/>
            <person name="Gevers D."/>
            <person name="Daigneault M."/>
            <person name="Strauss J."/>
            <person name="Allen-Vercoe E."/>
            <person name="Young S.K."/>
            <person name="Zeng Q."/>
            <person name="Gargeya S."/>
            <person name="Fitzgerald M."/>
            <person name="Haas B."/>
            <person name="Abouelleil A."/>
            <person name="Alvarado L."/>
            <person name="Arachchi H.M."/>
            <person name="Berlin A."/>
            <person name="Brown A."/>
            <person name="Chapman S.B."/>
            <person name="Chen Z."/>
            <person name="Dunbar C."/>
            <person name="Freedman E."/>
            <person name="Gearin G."/>
            <person name="Gellesch M."/>
            <person name="Goldberg J."/>
            <person name="Griggs A."/>
            <person name="Gujja S."/>
            <person name="Heiman D."/>
            <person name="Howarth C."/>
            <person name="Larson L."/>
            <person name="Lui A."/>
            <person name="MacDonald P.J.P."/>
            <person name="Montmayeur A."/>
            <person name="Murphy C."/>
            <person name="Neiman D."/>
            <person name="Pearson M."/>
            <person name="Priest M."/>
            <person name="Roberts A."/>
            <person name="Saif S."/>
            <person name="Shea T."/>
            <person name="Shenoy N."/>
            <person name="Sisk P."/>
            <person name="Stolte C."/>
            <person name="Sykes S."/>
            <person name="Wortman J."/>
            <person name="Nusbaum C."/>
            <person name="Birren B."/>
        </authorList>
    </citation>
    <scope>NUCLEOTIDE SEQUENCE [LARGE SCALE GENOMIC DNA]</scope>
    <source>
        <strain evidence="5 6">1_3_50AFAA</strain>
    </source>
</reference>
<dbReference type="HOGENOM" id="CLU_634439_0_0_9"/>
<dbReference type="Pfam" id="PF00639">
    <property type="entry name" value="Rotamase"/>
    <property type="match status" value="1"/>
</dbReference>
<name>A0A096BDS3_FLAPL</name>